<dbReference type="PANTHER" id="PTHR11552:SF210">
    <property type="entry name" value="GLUCOSE-METHANOL-CHOLINE OXIDOREDUCTASE N-TERMINAL DOMAIN-CONTAINING PROTEIN-RELATED"/>
    <property type="match status" value="1"/>
</dbReference>
<dbReference type="Gene3D" id="3.50.50.60">
    <property type="entry name" value="FAD/NAD(P)-binding domain"/>
    <property type="match status" value="1"/>
</dbReference>
<dbReference type="AlphaFoldDB" id="A0A9P3PWF7"/>
<accession>A0A9P3PWF7</accession>
<comment type="caution">
    <text evidence="5">The sequence shown here is derived from an EMBL/GenBank/DDBJ whole genome shotgun (WGS) entry which is preliminary data.</text>
</comment>
<feature type="domain" description="FAD-dependent oxidoreductase 2 FAD-binding" evidence="4">
    <location>
        <begin position="62"/>
        <end position="98"/>
    </location>
</feature>
<evidence type="ECO:0000256" key="2">
    <source>
        <dbReference type="ARBA" id="ARBA00022630"/>
    </source>
</evidence>
<evidence type="ECO:0000313" key="5">
    <source>
        <dbReference type="EMBL" id="GLB44235.1"/>
    </source>
</evidence>
<dbReference type="InterPro" id="IPR036188">
    <property type="entry name" value="FAD/NAD-bd_sf"/>
</dbReference>
<sequence length="125" mass="13190">MPCVPKSSASRIQSFHLRVRNVAFAGGNEASELQMSIVRRSNDNPRPMITTRGADLSNATFDFVIAGGGTAGLALAARLSENPLVTVAVLEAGEGTVGDPKIAIPAQFGSTLGDPKYDWCFHTTK</sequence>
<comment type="similarity">
    <text evidence="1">Belongs to the GMC oxidoreductase family.</text>
</comment>
<evidence type="ECO:0000256" key="1">
    <source>
        <dbReference type="ARBA" id="ARBA00010790"/>
    </source>
</evidence>
<protein>
    <submittedName>
        <fullName evidence="5">Gmc oxidoreductase</fullName>
    </submittedName>
</protein>
<dbReference type="Pfam" id="PF00890">
    <property type="entry name" value="FAD_binding_2"/>
    <property type="match status" value="1"/>
</dbReference>
<dbReference type="Proteomes" id="UP001063166">
    <property type="component" value="Unassembled WGS sequence"/>
</dbReference>
<dbReference type="OrthoDB" id="269227at2759"/>
<dbReference type="EMBL" id="BRPK01000016">
    <property type="protein sequence ID" value="GLB44235.1"/>
    <property type="molecule type" value="Genomic_DNA"/>
</dbReference>
<dbReference type="InterPro" id="IPR003953">
    <property type="entry name" value="FAD-dep_OxRdtase_2_FAD-bd"/>
</dbReference>
<dbReference type="SUPFAM" id="SSF51905">
    <property type="entry name" value="FAD/NAD(P)-binding domain"/>
    <property type="match status" value="1"/>
</dbReference>
<name>A0A9P3PWF7_LYOSH</name>
<keyword evidence="2" id="KW-0285">Flavoprotein</keyword>
<reference evidence="5" key="1">
    <citation type="submission" date="2022-07" db="EMBL/GenBank/DDBJ databases">
        <title>The genome of Lyophyllum shimeji provides insight into the initial evolution of ectomycorrhizal fungal genome.</title>
        <authorList>
            <person name="Kobayashi Y."/>
            <person name="Shibata T."/>
            <person name="Hirakawa H."/>
            <person name="Shigenobu S."/>
            <person name="Nishiyama T."/>
            <person name="Yamada A."/>
            <person name="Hasebe M."/>
            <person name="Kawaguchi M."/>
        </authorList>
    </citation>
    <scope>NUCLEOTIDE SEQUENCE</scope>
    <source>
        <strain evidence="5">AT787</strain>
    </source>
</reference>
<evidence type="ECO:0000259" key="4">
    <source>
        <dbReference type="Pfam" id="PF00890"/>
    </source>
</evidence>
<keyword evidence="3" id="KW-0560">Oxidoreductase</keyword>
<keyword evidence="6" id="KW-1185">Reference proteome</keyword>
<dbReference type="GO" id="GO:0016491">
    <property type="term" value="F:oxidoreductase activity"/>
    <property type="evidence" value="ECO:0007669"/>
    <property type="project" value="UniProtKB-KW"/>
</dbReference>
<dbReference type="InterPro" id="IPR012132">
    <property type="entry name" value="GMC_OxRdtase"/>
</dbReference>
<proteinExistence type="inferred from homology"/>
<dbReference type="PANTHER" id="PTHR11552">
    <property type="entry name" value="GLUCOSE-METHANOL-CHOLINE GMC OXIDOREDUCTASE"/>
    <property type="match status" value="1"/>
</dbReference>
<evidence type="ECO:0000313" key="6">
    <source>
        <dbReference type="Proteomes" id="UP001063166"/>
    </source>
</evidence>
<dbReference type="GO" id="GO:0050660">
    <property type="term" value="F:flavin adenine dinucleotide binding"/>
    <property type="evidence" value="ECO:0007669"/>
    <property type="project" value="InterPro"/>
</dbReference>
<gene>
    <name evidence="5" type="ORF">LshimejAT787_1601650</name>
</gene>
<organism evidence="5 6">
    <name type="scientific">Lyophyllum shimeji</name>
    <name type="common">Hon-shimeji</name>
    <name type="synonym">Tricholoma shimeji</name>
    <dbReference type="NCBI Taxonomy" id="47721"/>
    <lineage>
        <taxon>Eukaryota</taxon>
        <taxon>Fungi</taxon>
        <taxon>Dikarya</taxon>
        <taxon>Basidiomycota</taxon>
        <taxon>Agaricomycotina</taxon>
        <taxon>Agaricomycetes</taxon>
        <taxon>Agaricomycetidae</taxon>
        <taxon>Agaricales</taxon>
        <taxon>Tricholomatineae</taxon>
        <taxon>Lyophyllaceae</taxon>
        <taxon>Lyophyllum</taxon>
    </lineage>
</organism>
<evidence type="ECO:0000256" key="3">
    <source>
        <dbReference type="ARBA" id="ARBA00023002"/>
    </source>
</evidence>
<dbReference type="Gene3D" id="3.30.560.10">
    <property type="entry name" value="Glucose Oxidase, domain 3"/>
    <property type="match status" value="1"/>
</dbReference>